<evidence type="ECO:0000313" key="4">
    <source>
        <dbReference type="Proteomes" id="UP000256970"/>
    </source>
</evidence>
<protein>
    <recommendedName>
        <fullName evidence="5">EGF-like domain-containing protein</fullName>
    </recommendedName>
</protein>
<keyword evidence="2" id="KW-0732">Signal</keyword>
<feature type="compositionally biased region" description="Pro residues" evidence="1">
    <location>
        <begin position="987"/>
        <end position="997"/>
    </location>
</feature>
<evidence type="ECO:0000313" key="3">
    <source>
        <dbReference type="EMBL" id="SZX63187.1"/>
    </source>
</evidence>
<feature type="compositionally biased region" description="Polar residues" evidence="1">
    <location>
        <begin position="1889"/>
        <end position="1898"/>
    </location>
</feature>
<accession>A0A383VC84</accession>
<feature type="signal peptide" evidence="2">
    <location>
        <begin position="1"/>
        <end position="27"/>
    </location>
</feature>
<dbReference type="PANTHER" id="PTHR45725">
    <property type="entry name" value="FORMIN HOMOLOGY 2 FAMILY MEMBER"/>
    <property type="match status" value="1"/>
</dbReference>
<feature type="region of interest" description="Disordered" evidence="1">
    <location>
        <begin position="366"/>
        <end position="402"/>
    </location>
</feature>
<feature type="compositionally biased region" description="Pro residues" evidence="1">
    <location>
        <begin position="1605"/>
        <end position="1622"/>
    </location>
</feature>
<feature type="chain" id="PRO_5016789582" description="EGF-like domain-containing protein" evidence="2">
    <location>
        <begin position="28"/>
        <end position="1947"/>
    </location>
</feature>
<feature type="compositionally biased region" description="Low complexity" evidence="1">
    <location>
        <begin position="1899"/>
        <end position="1911"/>
    </location>
</feature>
<dbReference type="STRING" id="3088.A0A383VC84"/>
<evidence type="ECO:0000256" key="2">
    <source>
        <dbReference type="SAM" id="SignalP"/>
    </source>
</evidence>
<evidence type="ECO:0008006" key="5">
    <source>
        <dbReference type="Google" id="ProtNLM"/>
    </source>
</evidence>
<feature type="compositionally biased region" description="Pro residues" evidence="1">
    <location>
        <begin position="1631"/>
        <end position="1646"/>
    </location>
</feature>
<feature type="compositionally biased region" description="Pro residues" evidence="1">
    <location>
        <begin position="378"/>
        <end position="398"/>
    </location>
</feature>
<evidence type="ECO:0000256" key="1">
    <source>
        <dbReference type="SAM" id="MobiDB-lite"/>
    </source>
</evidence>
<dbReference type="Proteomes" id="UP000256970">
    <property type="component" value="Unassembled WGS sequence"/>
</dbReference>
<dbReference type="PROSITE" id="PS51257">
    <property type="entry name" value="PROKAR_LIPOPROTEIN"/>
    <property type="match status" value="1"/>
</dbReference>
<proteinExistence type="predicted"/>
<reference evidence="3 4" key="1">
    <citation type="submission" date="2016-10" db="EMBL/GenBank/DDBJ databases">
        <authorList>
            <person name="Cai Z."/>
        </authorList>
    </citation>
    <scope>NUCLEOTIDE SEQUENCE [LARGE SCALE GENOMIC DNA]</scope>
</reference>
<feature type="region of interest" description="Disordered" evidence="1">
    <location>
        <begin position="1889"/>
        <end position="1947"/>
    </location>
</feature>
<feature type="compositionally biased region" description="Low complexity" evidence="1">
    <location>
        <begin position="1930"/>
        <end position="1939"/>
    </location>
</feature>
<feature type="region of interest" description="Disordered" evidence="1">
    <location>
        <begin position="1593"/>
        <end position="1662"/>
    </location>
</feature>
<keyword evidence="4" id="KW-1185">Reference proteome</keyword>
<sequence length="1947" mass="206253">MMLPVRQLFSVACCVWLVLLGCRPAASDSTPARHSDGSCSVFPNSHWDVDVSSLPVHPSSASIIQNINDDDQERGMHADFAGHTGAGATTIYYGIPFMTVDSSASGASFPPGPTDFYMYKSESDTSAGVPPGSGRYPFPINAPVEGAYTGCSVASCGGDRHVLVVDNATCTLYEVWRGEPPANNAAPWRAANGAAFSLSNPLLPQRPLGWTSADAAGLPIYPGLVKASEVAAGTVKHAIRFTARYVKAAYEYPASHLVTNQATTPNRPWMGMRARLSSSFNCDSTLTTPEAKVICTAMKRYGVILADVGSPWYLTGEATAAWESLLGSRLGQFHSDIVKMQGKFMDVVMPPGHCLCTQPDCKNSQGTPMCASPKLPSEYPPPPSPPPASSPGPDPAQPPAVRQLDGSCAVLPGSHFTMDVSGLPLHPDSSNIVAYISEGNTAMGMHADFAGHDGPVNTNTIYYGIPFLTVDSRPSKQQAFNPGPTDFYLYPSESDLTAGVPAGSGRYPFPADATIEGAYPGCTMTDCDTDRHVLVVDNFTCTLYEAWRCQAPANELAPWSCANGAAFNLSDPLLPQRPIGWTSADAAGLPIYPGLVRVDEVAAGEVKHAIRFTSRRIRDAYAWPASHLITGQGGVGPYRSWMGLRARLSAAFKCSNLYTKEAQVICRAMQKYGLILADAGRPWFLTGQASPGWETLLGANLAAFRNDISSITAANMEVVTPPGHCLCTIAECLNDDGTVQCLPADVPGTQHSTPQGTRLVVQTGRSIPRLDGSTNPAYNGTIDAGITTQYSAAWNNYQGVTYYWGTPELPVSDDTGSAHESFRVLLRFEKLFQFLPAAATINQASLNLTFINWGPGTYTLEVCALTKPWVATPPAVSYAGLGWQKTGAWAAAWSQPGGWADCSTAWSVPVPPGHPQSGYIQVALPLPASVLLGWVANNGANNFGVLMRSKSGNINLRMSQHMAKPTTRPALDIYYDGGAGPITWSPEPDPSPPPSPSPDAFQDNSPQPPAQRLPDGSCAVLPGSAYQLDVSSLPLHPYSAALIASINDGNPSRSIHPDFASTTDTGAGLIPDGIPFITVDSNPAKSQQFPPGPTVFNMYPTESDVTAGVPRGSGRYPFPANAPIEGAYPGCSIADCDTDRHVLVVDNYTCTLYEAWRCEWPTSATAPWTCANGAAFNLSNPLLPQRPFGWTSADAAGLPIYAGLIKVAEIQAGAINHAIRFTARVIQPTFAWPASHLVTGHGARAPDTPWMGLRARLRSSYSCNAALQAPAARIICTAMQKYGLILSDIGGGWYITGEASASWSDVIPASQMAAFQADMAKMRGSDMEVVMPPGHCLCWNAQCLEVLGANTCPDPVVPGTLSPPAPTGTRVVLQTGKSVAALDGSMVASYNGTIDAGITTQYIASWNNMQGVGYYWPTAADRIMKEATTAAGETFRVVLRFDELYKFVPSGAAITSAALNMTFLNWQVGITSTVQVCVLQKPWVGSQPVASYAGIGWAKTGVTDSAGNLIGWTAPGAASDCGATWTVDVIPGYEKSGMILVSLPLPGSVIQGWVTKQSTQNYGVLIRCLNGQVSLRPSQLTQYPAARPALDVYYQPGTGGLESPAPSPSPPASDPPPSPSPSPATTSDKPSPSPSPSPTNPQPSPSPATAKPSPSPAPQGSGFARLVVKTGLTLSKVDGSSVVYNSTMDAGITTQYIADWNYMQGVTYYWPATPEITLGDAVNSAKESFRVLLQFAKLQQLLQPSAAVTSARLNLTLVNWQSSSQTVQVCALATRWVATSPPTRSVALGWARTGMFTSSGTPVTWAEPGAWKDCSSDPAATWSFKVPCCNGVAKLSVPVPASVVAGWLANNGSANYGLLMRGASTPVTIRLSQHSDTNSRPALDITYTDTQSSAMGLSQTTTTTKSKTQPSPDRKPHHPAASPKPKRSPRVSPRPLRSPHAWRSPKP</sequence>
<feature type="region of interest" description="Disordered" evidence="1">
    <location>
        <begin position="979"/>
        <end position="1017"/>
    </location>
</feature>
<organism evidence="3 4">
    <name type="scientific">Tetradesmus obliquus</name>
    <name type="common">Green alga</name>
    <name type="synonym">Acutodesmus obliquus</name>
    <dbReference type="NCBI Taxonomy" id="3088"/>
    <lineage>
        <taxon>Eukaryota</taxon>
        <taxon>Viridiplantae</taxon>
        <taxon>Chlorophyta</taxon>
        <taxon>core chlorophytes</taxon>
        <taxon>Chlorophyceae</taxon>
        <taxon>CS clade</taxon>
        <taxon>Sphaeropleales</taxon>
        <taxon>Scenedesmaceae</taxon>
        <taxon>Tetradesmus</taxon>
    </lineage>
</organism>
<gene>
    <name evidence="3" type="ORF">BQ4739_LOCUS3744</name>
</gene>
<dbReference type="EMBL" id="FNXT01000287">
    <property type="protein sequence ID" value="SZX63187.1"/>
    <property type="molecule type" value="Genomic_DNA"/>
</dbReference>
<name>A0A383VC84_TETOB</name>
<dbReference type="InterPro" id="IPR051425">
    <property type="entry name" value="Formin_Homology"/>
</dbReference>